<feature type="domain" description="HTH luxR-type" evidence="4">
    <location>
        <begin position="183"/>
        <end position="248"/>
    </location>
</feature>
<dbReference type="AlphaFoldDB" id="A0A0G3BHH9"/>
<dbReference type="GO" id="GO:0006355">
    <property type="term" value="P:regulation of DNA-templated transcription"/>
    <property type="evidence" value="ECO:0007669"/>
    <property type="project" value="InterPro"/>
</dbReference>
<dbReference type="Pfam" id="PF00196">
    <property type="entry name" value="GerE"/>
    <property type="match status" value="1"/>
</dbReference>
<dbReference type="OrthoDB" id="9774661at2"/>
<dbReference type="SMART" id="SM00421">
    <property type="entry name" value="HTH_LUXR"/>
    <property type="match status" value="1"/>
</dbReference>
<dbReference type="EMBL" id="CP011371">
    <property type="protein sequence ID" value="AKJ26806.1"/>
    <property type="molecule type" value="Genomic_DNA"/>
</dbReference>
<dbReference type="CDD" id="cd06170">
    <property type="entry name" value="LuxR_C_like"/>
    <property type="match status" value="1"/>
</dbReference>
<accession>A0A0G3BHH9</accession>
<keyword evidence="2" id="KW-0238">DNA-binding</keyword>
<dbReference type="InterPro" id="IPR036388">
    <property type="entry name" value="WH-like_DNA-bd_sf"/>
</dbReference>
<dbReference type="PROSITE" id="PS00622">
    <property type="entry name" value="HTH_LUXR_1"/>
    <property type="match status" value="1"/>
</dbReference>
<dbReference type="PANTHER" id="PTHR44688:SF16">
    <property type="entry name" value="DNA-BINDING TRANSCRIPTIONAL ACTIVATOR DEVR_DOSR"/>
    <property type="match status" value="1"/>
</dbReference>
<evidence type="ECO:0000256" key="2">
    <source>
        <dbReference type="ARBA" id="ARBA00023125"/>
    </source>
</evidence>
<keyword evidence="3" id="KW-0804">Transcription</keyword>
<dbReference type="SUPFAM" id="SSF75516">
    <property type="entry name" value="Pheromone-binding domain of LuxR-like quorum-sensing transcription factors"/>
    <property type="match status" value="1"/>
</dbReference>
<protein>
    <submittedName>
        <fullName evidence="5">LuxR family transcriptional regulator</fullName>
    </submittedName>
</protein>
<evidence type="ECO:0000313" key="5">
    <source>
        <dbReference type="EMBL" id="AKJ26806.1"/>
    </source>
</evidence>
<evidence type="ECO:0000313" key="6">
    <source>
        <dbReference type="Proteomes" id="UP000035352"/>
    </source>
</evidence>
<keyword evidence="6" id="KW-1185">Reference proteome</keyword>
<evidence type="ECO:0000259" key="4">
    <source>
        <dbReference type="PROSITE" id="PS50043"/>
    </source>
</evidence>
<organism evidence="5 6">
    <name type="scientific">Caldimonas brevitalea</name>
    <dbReference type="NCBI Taxonomy" id="413882"/>
    <lineage>
        <taxon>Bacteria</taxon>
        <taxon>Pseudomonadati</taxon>
        <taxon>Pseudomonadota</taxon>
        <taxon>Betaproteobacteria</taxon>
        <taxon>Burkholderiales</taxon>
        <taxon>Sphaerotilaceae</taxon>
        <taxon>Caldimonas</taxon>
    </lineage>
</organism>
<dbReference type="GO" id="GO:0003677">
    <property type="term" value="F:DNA binding"/>
    <property type="evidence" value="ECO:0007669"/>
    <property type="project" value="UniProtKB-KW"/>
</dbReference>
<dbReference type="SUPFAM" id="SSF46894">
    <property type="entry name" value="C-terminal effector domain of the bipartite response regulators"/>
    <property type="match status" value="1"/>
</dbReference>
<sequence>MKAWQEEDIHSLLTIGSEAELFSRLTLTIGSEAELFSRLTSVAQDLGFDFCAYGLRMPLPLSNPRIAMFNNYPLSWQQRYQERGYVAVDPTVHHGMRSSLPLVWSDSVFASSRELWEEARSFGLKVGWALAYRDPNGIRSLLTLSRSSGELTSTELKTKMSKMYWLAQVGHQGMSDRVSTRLMPEFDIRLSERETEVLRWTADGKTSNEVADILNISERTVNFHISNAMGKLGASNKTAAAIRAAVLGFL</sequence>
<dbReference type="Gene3D" id="1.10.10.10">
    <property type="entry name" value="Winged helix-like DNA-binding domain superfamily/Winged helix DNA-binding domain"/>
    <property type="match status" value="1"/>
</dbReference>
<dbReference type="Gene3D" id="3.30.450.80">
    <property type="entry name" value="Transcription factor LuxR-like, autoinducer-binding domain"/>
    <property type="match status" value="1"/>
</dbReference>
<dbReference type="InterPro" id="IPR016032">
    <property type="entry name" value="Sig_transdc_resp-reg_C-effctor"/>
</dbReference>
<dbReference type="STRING" id="413882.AAW51_0115"/>
<dbReference type="InterPro" id="IPR000792">
    <property type="entry name" value="Tscrpt_reg_LuxR_C"/>
</dbReference>
<dbReference type="PRINTS" id="PR00038">
    <property type="entry name" value="HTHLUXR"/>
</dbReference>
<dbReference type="KEGG" id="pbh:AAW51_0115"/>
<keyword evidence="1" id="KW-0805">Transcription regulation</keyword>
<dbReference type="PROSITE" id="PS50043">
    <property type="entry name" value="HTH_LUXR_2"/>
    <property type="match status" value="1"/>
</dbReference>
<dbReference type="InterPro" id="IPR036693">
    <property type="entry name" value="TF_LuxR_autoind-bd_dom_sf"/>
</dbReference>
<reference evidence="5 6" key="1">
    <citation type="submission" date="2015-05" db="EMBL/GenBank/DDBJ databases">
        <authorList>
            <person name="Tang B."/>
            <person name="Yu Y."/>
        </authorList>
    </citation>
    <scope>NUCLEOTIDE SEQUENCE [LARGE SCALE GENOMIC DNA]</scope>
    <source>
        <strain evidence="5 6">DSM 7029</strain>
    </source>
</reference>
<proteinExistence type="predicted"/>
<evidence type="ECO:0000256" key="3">
    <source>
        <dbReference type="ARBA" id="ARBA00023163"/>
    </source>
</evidence>
<gene>
    <name evidence="5" type="primary">sdiA</name>
    <name evidence="5" type="ORF">AAW51_0115</name>
</gene>
<dbReference type="Proteomes" id="UP000035352">
    <property type="component" value="Chromosome"/>
</dbReference>
<name>A0A0G3BHH9_9BURK</name>
<dbReference type="RefSeq" id="WP_047193064.1">
    <property type="nucleotide sequence ID" value="NZ_CP011371.1"/>
</dbReference>
<evidence type="ECO:0000256" key="1">
    <source>
        <dbReference type="ARBA" id="ARBA00023015"/>
    </source>
</evidence>
<dbReference type="PANTHER" id="PTHR44688">
    <property type="entry name" value="DNA-BINDING TRANSCRIPTIONAL ACTIVATOR DEVR_DOSR"/>
    <property type="match status" value="1"/>
</dbReference>
<dbReference type="InterPro" id="IPR005143">
    <property type="entry name" value="TF_LuxR_autoind-bd_dom"/>
</dbReference>
<dbReference type="Pfam" id="PF03472">
    <property type="entry name" value="Autoind_bind"/>
    <property type="match status" value="1"/>
</dbReference>
<dbReference type="PATRIC" id="fig|413882.6.peg.118"/>